<gene>
    <name evidence="2" type="ORF">FJTKL_08292</name>
</gene>
<sequence>MSPNTDRHNVGLVYATNLYPSQQLFQMDKVYTLKQIYNNELSMDICAVMDGDTYSGSLTAPAAATVAHLFQPGYAVKIRITKVNATKPAAFSPRLNRLQAWTHGRGDVWQEADEGNKDNKGDKGNKGFDGQAESKSAPAEDSSSGKSSTE</sequence>
<comment type="caution">
    <text evidence="2">The sequence shown here is derived from an EMBL/GenBank/DDBJ whole genome shotgun (WGS) entry which is preliminary data.</text>
</comment>
<feature type="compositionally biased region" description="Basic and acidic residues" evidence="1">
    <location>
        <begin position="106"/>
        <end position="126"/>
    </location>
</feature>
<feature type="compositionally biased region" description="Polar residues" evidence="1">
    <location>
        <begin position="141"/>
        <end position="150"/>
    </location>
</feature>
<evidence type="ECO:0000313" key="2">
    <source>
        <dbReference type="EMBL" id="KAL2285373.1"/>
    </source>
</evidence>
<evidence type="ECO:0000256" key="1">
    <source>
        <dbReference type="SAM" id="MobiDB-lite"/>
    </source>
</evidence>
<evidence type="ECO:0000313" key="3">
    <source>
        <dbReference type="Proteomes" id="UP001600888"/>
    </source>
</evidence>
<dbReference type="EMBL" id="JBAWTH010000031">
    <property type="protein sequence ID" value="KAL2285373.1"/>
    <property type="molecule type" value="Genomic_DNA"/>
</dbReference>
<proteinExistence type="predicted"/>
<feature type="region of interest" description="Disordered" evidence="1">
    <location>
        <begin position="106"/>
        <end position="150"/>
    </location>
</feature>
<accession>A0ABR4ESG4</accession>
<reference evidence="2 3" key="1">
    <citation type="submission" date="2024-03" db="EMBL/GenBank/DDBJ databases">
        <title>A high-quality draft genome sequence of Diaporthe vaccinii, a causative agent of upright dieback and viscid rot disease in cranberry plants.</title>
        <authorList>
            <person name="Sarrasin M."/>
            <person name="Lang B.F."/>
            <person name="Burger G."/>
        </authorList>
    </citation>
    <scope>NUCLEOTIDE SEQUENCE [LARGE SCALE GENOMIC DNA]</scope>
    <source>
        <strain evidence="2 3">IS7</strain>
    </source>
</reference>
<keyword evidence="3" id="KW-1185">Reference proteome</keyword>
<organism evidence="2 3">
    <name type="scientific">Diaporthe vaccinii</name>
    <dbReference type="NCBI Taxonomy" id="105482"/>
    <lineage>
        <taxon>Eukaryota</taxon>
        <taxon>Fungi</taxon>
        <taxon>Dikarya</taxon>
        <taxon>Ascomycota</taxon>
        <taxon>Pezizomycotina</taxon>
        <taxon>Sordariomycetes</taxon>
        <taxon>Sordariomycetidae</taxon>
        <taxon>Diaporthales</taxon>
        <taxon>Diaporthaceae</taxon>
        <taxon>Diaporthe</taxon>
        <taxon>Diaporthe eres species complex</taxon>
    </lineage>
</organism>
<name>A0ABR4ESG4_9PEZI</name>
<dbReference type="Proteomes" id="UP001600888">
    <property type="component" value="Unassembled WGS sequence"/>
</dbReference>
<protein>
    <submittedName>
        <fullName evidence="2">Uncharacterized protein</fullName>
    </submittedName>
</protein>